<dbReference type="Proteomes" id="UP000573599">
    <property type="component" value="Unassembled WGS sequence"/>
</dbReference>
<evidence type="ECO:0000256" key="1">
    <source>
        <dbReference type="SAM" id="MobiDB-lite"/>
    </source>
</evidence>
<name>A0A852WGY4_9MICO</name>
<proteinExistence type="predicted"/>
<reference evidence="2 3" key="1">
    <citation type="submission" date="2020-07" db="EMBL/GenBank/DDBJ databases">
        <title>Sequencing the genomes of 1000 actinobacteria strains.</title>
        <authorList>
            <person name="Klenk H.-P."/>
        </authorList>
    </citation>
    <scope>NUCLEOTIDE SEQUENCE [LARGE SCALE GENOMIC DNA]</scope>
    <source>
        <strain evidence="2 3">DSM 23987</strain>
    </source>
</reference>
<organism evidence="2 3">
    <name type="scientific">Pedococcus badiiscoriae</name>
    <dbReference type="NCBI Taxonomy" id="642776"/>
    <lineage>
        <taxon>Bacteria</taxon>
        <taxon>Bacillati</taxon>
        <taxon>Actinomycetota</taxon>
        <taxon>Actinomycetes</taxon>
        <taxon>Micrococcales</taxon>
        <taxon>Intrasporangiaceae</taxon>
        <taxon>Pedococcus</taxon>
    </lineage>
</organism>
<dbReference type="EMBL" id="JACCAB010000001">
    <property type="protein sequence ID" value="NYG08100.1"/>
    <property type="molecule type" value="Genomic_DNA"/>
</dbReference>
<evidence type="ECO:0000313" key="2">
    <source>
        <dbReference type="EMBL" id="NYG08100.1"/>
    </source>
</evidence>
<dbReference type="AlphaFoldDB" id="A0A852WGY4"/>
<accession>A0A852WGY4</accession>
<gene>
    <name evidence="2" type="ORF">BJ986_002587</name>
</gene>
<protein>
    <submittedName>
        <fullName evidence="2">Uncharacterized protein</fullName>
    </submittedName>
</protein>
<sequence>MQLGRRPGPEHVRVGSVASPGDLPVVHRAEPGQLVVIQVGRPTHVADDVREPGRECVELVEVLRRVAARVTDLLGQVGEGTGREG</sequence>
<evidence type="ECO:0000313" key="3">
    <source>
        <dbReference type="Proteomes" id="UP000573599"/>
    </source>
</evidence>
<keyword evidence="3" id="KW-1185">Reference proteome</keyword>
<comment type="caution">
    <text evidence="2">The sequence shown here is derived from an EMBL/GenBank/DDBJ whole genome shotgun (WGS) entry which is preliminary data.</text>
</comment>
<feature type="region of interest" description="Disordered" evidence="1">
    <location>
        <begin position="1"/>
        <end position="25"/>
    </location>
</feature>